<feature type="domain" description="Flagella basal body P-ring formation protein FlgA SAF" evidence="1">
    <location>
        <begin position="331"/>
        <end position="388"/>
    </location>
</feature>
<keyword evidence="2" id="KW-0966">Cell projection</keyword>
<dbReference type="AlphaFoldDB" id="A0A931PTR5"/>
<evidence type="ECO:0000313" key="2">
    <source>
        <dbReference type="EMBL" id="MBI1755742.1"/>
    </source>
</evidence>
<reference evidence="2" key="1">
    <citation type="submission" date="2020-07" db="EMBL/GenBank/DDBJ databases">
        <title>Huge and variable diversity of episymbiotic CPR bacteria and DPANN archaea in groundwater ecosystems.</title>
        <authorList>
            <person name="He C.Y."/>
            <person name="Keren R."/>
            <person name="Whittaker M."/>
            <person name="Farag I.F."/>
            <person name="Doudna J."/>
            <person name="Cate J.H.D."/>
            <person name="Banfield J.F."/>
        </authorList>
    </citation>
    <scope>NUCLEOTIDE SEQUENCE</scope>
    <source>
        <strain evidence="2">NC_groundwater_17_Pr7_B-0.1um_64_12</strain>
    </source>
</reference>
<organism evidence="2 3">
    <name type="scientific">Fimbriimonas ginsengisoli</name>
    <dbReference type="NCBI Taxonomy" id="1005039"/>
    <lineage>
        <taxon>Bacteria</taxon>
        <taxon>Bacillati</taxon>
        <taxon>Armatimonadota</taxon>
        <taxon>Fimbriimonadia</taxon>
        <taxon>Fimbriimonadales</taxon>
        <taxon>Fimbriimonadaceae</taxon>
        <taxon>Fimbriimonas</taxon>
    </lineage>
</organism>
<gene>
    <name evidence="2" type="ORF">HYR64_01380</name>
</gene>
<proteinExistence type="predicted"/>
<evidence type="ECO:0000259" key="1">
    <source>
        <dbReference type="Pfam" id="PF13144"/>
    </source>
</evidence>
<dbReference type="Proteomes" id="UP000727962">
    <property type="component" value="Unassembled WGS sequence"/>
</dbReference>
<evidence type="ECO:0000313" key="3">
    <source>
        <dbReference type="Proteomes" id="UP000727962"/>
    </source>
</evidence>
<accession>A0A931PTR5</accession>
<dbReference type="Gene3D" id="2.30.30.760">
    <property type="match status" value="1"/>
</dbReference>
<sequence>MFSALIAGVALTQGLGIDLWVDGKGMLRFAREGRAVYAKRARLVAQGGELVGPGGCPLLPSIRVASTGQSLSVDLEGRLTVVTGSSRTEIGRLVLAVVPDESRLAADGAFLISAERPTLGEPGEGVLGVIRSTEGAAVHAQATITKPTLVAPYVGPVRAAVTGPGTIKVRPVSQIAGSRMLLGELADISGPADLVERLSKAEVGDSPTFGVSRGIDSVSIESWLSRAGFATKDIRLEVPPGARAERAAQRIPESRFTDAAIEAARSRIGIAAPLSSDSQQGEFVCPAGAVALEVEALNQSGTSITATVAVRVDGKRYNARALSLHIDGGAVAIRPGQSVKVVIRSAGAVVEISGKARTGGVLGQSVTVVTASGTTHTGRVTGPDQVEVKL</sequence>
<dbReference type="InterPro" id="IPR017585">
    <property type="entry name" value="SAF_FlgA"/>
</dbReference>
<keyword evidence="2" id="KW-0282">Flagellum</keyword>
<protein>
    <submittedName>
        <fullName evidence="2">Flagella basal body P-ring formation protein FlgA</fullName>
    </submittedName>
</protein>
<keyword evidence="2" id="KW-0969">Cilium</keyword>
<dbReference type="EMBL" id="JACOSL010000008">
    <property type="protein sequence ID" value="MBI1755742.1"/>
    <property type="molecule type" value="Genomic_DNA"/>
</dbReference>
<name>A0A931PTR5_FIMGI</name>
<dbReference type="Pfam" id="PF13144">
    <property type="entry name" value="ChapFlgA"/>
    <property type="match status" value="1"/>
</dbReference>
<comment type="caution">
    <text evidence="2">The sequence shown here is derived from an EMBL/GenBank/DDBJ whole genome shotgun (WGS) entry which is preliminary data.</text>
</comment>